<dbReference type="AlphaFoldDB" id="A0A4Z2GQV3"/>
<name>A0A4Z2GQV3_9TELE</name>
<sequence>MWRCPDVRRPSSGGRQRSVTGTSTTFTKAQRAALSTKSEEHGVRVGLFHQYVTPGGQTPRDPPGLQPTSDPNRNSLIPLDTLTPRGHRLRLQKCVPSSFMWMRARTRLGEGGGSEDQQGLDGLDGHHDRLMRATHQTQQ</sequence>
<gene>
    <name evidence="2" type="ORF">EYF80_033924</name>
</gene>
<protein>
    <submittedName>
        <fullName evidence="2">Uncharacterized protein</fullName>
    </submittedName>
</protein>
<evidence type="ECO:0000313" key="3">
    <source>
        <dbReference type="Proteomes" id="UP000314294"/>
    </source>
</evidence>
<evidence type="ECO:0000313" key="2">
    <source>
        <dbReference type="EMBL" id="TNN55846.1"/>
    </source>
</evidence>
<dbReference type="EMBL" id="SRLO01000444">
    <property type="protein sequence ID" value="TNN55846.1"/>
    <property type="molecule type" value="Genomic_DNA"/>
</dbReference>
<reference evidence="2 3" key="1">
    <citation type="submission" date="2019-03" db="EMBL/GenBank/DDBJ databases">
        <title>First draft genome of Liparis tanakae, snailfish: a comprehensive survey of snailfish specific genes.</title>
        <authorList>
            <person name="Kim W."/>
            <person name="Song I."/>
            <person name="Jeong J.-H."/>
            <person name="Kim D."/>
            <person name="Kim S."/>
            <person name="Ryu S."/>
            <person name="Song J.Y."/>
            <person name="Lee S.K."/>
        </authorList>
    </citation>
    <scope>NUCLEOTIDE SEQUENCE [LARGE SCALE GENOMIC DNA]</scope>
    <source>
        <tissue evidence="2">Muscle</tissue>
    </source>
</reference>
<organism evidence="2 3">
    <name type="scientific">Liparis tanakae</name>
    <name type="common">Tanaka's snailfish</name>
    <dbReference type="NCBI Taxonomy" id="230148"/>
    <lineage>
        <taxon>Eukaryota</taxon>
        <taxon>Metazoa</taxon>
        <taxon>Chordata</taxon>
        <taxon>Craniata</taxon>
        <taxon>Vertebrata</taxon>
        <taxon>Euteleostomi</taxon>
        <taxon>Actinopterygii</taxon>
        <taxon>Neopterygii</taxon>
        <taxon>Teleostei</taxon>
        <taxon>Neoteleostei</taxon>
        <taxon>Acanthomorphata</taxon>
        <taxon>Eupercaria</taxon>
        <taxon>Perciformes</taxon>
        <taxon>Cottioidei</taxon>
        <taxon>Cottales</taxon>
        <taxon>Liparidae</taxon>
        <taxon>Liparis</taxon>
    </lineage>
</organism>
<accession>A0A4Z2GQV3</accession>
<evidence type="ECO:0000256" key="1">
    <source>
        <dbReference type="SAM" id="MobiDB-lite"/>
    </source>
</evidence>
<dbReference type="Proteomes" id="UP000314294">
    <property type="component" value="Unassembled WGS sequence"/>
</dbReference>
<feature type="region of interest" description="Disordered" evidence="1">
    <location>
        <begin position="108"/>
        <end position="139"/>
    </location>
</feature>
<proteinExistence type="predicted"/>
<feature type="region of interest" description="Disordered" evidence="1">
    <location>
        <begin position="1"/>
        <end position="80"/>
    </location>
</feature>
<feature type="compositionally biased region" description="Polar residues" evidence="1">
    <location>
        <begin position="13"/>
        <end position="36"/>
    </location>
</feature>
<feature type="compositionally biased region" description="Polar residues" evidence="1">
    <location>
        <begin position="66"/>
        <end position="75"/>
    </location>
</feature>
<comment type="caution">
    <text evidence="2">The sequence shown here is derived from an EMBL/GenBank/DDBJ whole genome shotgun (WGS) entry which is preliminary data.</text>
</comment>
<keyword evidence="3" id="KW-1185">Reference proteome</keyword>